<reference evidence="2" key="1">
    <citation type="submission" date="2014-12" db="EMBL/GenBank/DDBJ databases">
        <title>Insight into the proteome of Arion vulgaris.</title>
        <authorList>
            <person name="Aradska J."/>
            <person name="Bulat T."/>
            <person name="Smidak R."/>
            <person name="Sarate P."/>
            <person name="Gangsoo J."/>
            <person name="Sialana F."/>
            <person name="Bilban M."/>
            <person name="Lubec G."/>
        </authorList>
    </citation>
    <scope>NUCLEOTIDE SEQUENCE</scope>
    <source>
        <tissue evidence="2">Skin</tissue>
    </source>
</reference>
<name>A0A0B6YRL7_9EUPU</name>
<evidence type="ECO:0000256" key="1">
    <source>
        <dbReference type="SAM" id="MobiDB-lite"/>
    </source>
</evidence>
<gene>
    <name evidence="2" type="primary">ORF34441</name>
</gene>
<feature type="non-terminal residue" evidence="2">
    <location>
        <position position="83"/>
    </location>
</feature>
<sequence length="83" mass="8920">SCQGSPQNPAVKASAHYTAYSHGTVVLDDSIELLEEKADGRSTTNQMCQQRASRKVNKLPVVMDSVGENSEDESDFKSGADSD</sequence>
<feature type="compositionally biased region" description="Polar residues" evidence="1">
    <location>
        <begin position="41"/>
        <end position="51"/>
    </location>
</feature>
<dbReference type="EMBL" id="HACG01012003">
    <property type="protein sequence ID" value="CEK58868.1"/>
    <property type="molecule type" value="Transcribed_RNA"/>
</dbReference>
<feature type="non-terminal residue" evidence="2">
    <location>
        <position position="1"/>
    </location>
</feature>
<protein>
    <submittedName>
        <fullName evidence="2">Uncharacterized protein</fullName>
    </submittedName>
</protein>
<proteinExistence type="predicted"/>
<feature type="region of interest" description="Disordered" evidence="1">
    <location>
        <begin position="38"/>
        <end position="83"/>
    </location>
</feature>
<accession>A0A0B6YRL7</accession>
<organism evidence="2">
    <name type="scientific">Arion vulgaris</name>
    <dbReference type="NCBI Taxonomy" id="1028688"/>
    <lineage>
        <taxon>Eukaryota</taxon>
        <taxon>Metazoa</taxon>
        <taxon>Spiralia</taxon>
        <taxon>Lophotrochozoa</taxon>
        <taxon>Mollusca</taxon>
        <taxon>Gastropoda</taxon>
        <taxon>Heterobranchia</taxon>
        <taxon>Euthyneura</taxon>
        <taxon>Panpulmonata</taxon>
        <taxon>Eupulmonata</taxon>
        <taxon>Stylommatophora</taxon>
        <taxon>Helicina</taxon>
        <taxon>Arionoidea</taxon>
        <taxon>Arionidae</taxon>
        <taxon>Arion</taxon>
    </lineage>
</organism>
<dbReference type="AlphaFoldDB" id="A0A0B6YRL7"/>
<evidence type="ECO:0000313" key="2">
    <source>
        <dbReference type="EMBL" id="CEK58868.1"/>
    </source>
</evidence>